<evidence type="ECO:0000313" key="3">
    <source>
        <dbReference type="Proteomes" id="UP000325315"/>
    </source>
</evidence>
<reference evidence="3" key="1">
    <citation type="journal article" date="2019" name="Plant Biotechnol. J.">
        <title>Genome sequencing of the Australian wild diploid species Gossypium australe highlights disease resistance and delayed gland morphogenesis.</title>
        <authorList>
            <person name="Cai Y."/>
            <person name="Cai X."/>
            <person name="Wang Q."/>
            <person name="Wang P."/>
            <person name="Zhang Y."/>
            <person name="Cai C."/>
            <person name="Xu Y."/>
            <person name="Wang K."/>
            <person name="Zhou Z."/>
            <person name="Wang C."/>
            <person name="Geng S."/>
            <person name="Li B."/>
            <person name="Dong Q."/>
            <person name="Hou Y."/>
            <person name="Wang H."/>
            <person name="Ai P."/>
            <person name="Liu Z."/>
            <person name="Yi F."/>
            <person name="Sun M."/>
            <person name="An G."/>
            <person name="Cheng J."/>
            <person name="Zhang Y."/>
            <person name="Shi Q."/>
            <person name="Xie Y."/>
            <person name="Shi X."/>
            <person name="Chang Y."/>
            <person name="Huang F."/>
            <person name="Chen Y."/>
            <person name="Hong S."/>
            <person name="Mi L."/>
            <person name="Sun Q."/>
            <person name="Zhang L."/>
            <person name="Zhou B."/>
            <person name="Peng R."/>
            <person name="Zhang X."/>
            <person name="Liu F."/>
        </authorList>
    </citation>
    <scope>NUCLEOTIDE SEQUENCE [LARGE SCALE GENOMIC DNA]</scope>
    <source>
        <strain evidence="3">cv. PA1801</strain>
    </source>
</reference>
<accession>A0A5B6VQT5</accession>
<proteinExistence type="predicted"/>
<organism evidence="2 3">
    <name type="scientific">Gossypium australe</name>
    <dbReference type="NCBI Taxonomy" id="47621"/>
    <lineage>
        <taxon>Eukaryota</taxon>
        <taxon>Viridiplantae</taxon>
        <taxon>Streptophyta</taxon>
        <taxon>Embryophyta</taxon>
        <taxon>Tracheophyta</taxon>
        <taxon>Spermatophyta</taxon>
        <taxon>Magnoliopsida</taxon>
        <taxon>eudicotyledons</taxon>
        <taxon>Gunneridae</taxon>
        <taxon>Pentapetalae</taxon>
        <taxon>rosids</taxon>
        <taxon>malvids</taxon>
        <taxon>Malvales</taxon>
        <taxon>Malvaceae</taxon>
        <taxon>Malvoideae</taxon>
        <taxon>Gossypium</taxon>
    </lineage>
</organism>
<keyword evidence="2" id="KW-0808">Transferase</keyword>
<feature type="domain" description="RNase H type-1" evidence="1">
    <location>
        <begin position="611"/>
        <end position="728"/>
    </location>
</feature>
<dbReference type="InterPro" id="IPR002156">
    <property type="entry name" value="RNaseH_domain"/>
</dbReference>
<evidence type="ECO:0000313" key="2">
    <source>
        <dbReference type="EMBL" id="KAA3471414.1"/>
    </source>
</evidence>
<dbReference type="GO" id="GO:0003676">
    <property type="term" value="F:nucleic acid binding"/>
    <property type="evidence" value="ECO:0007669"/>
    <property type="project" value="InterPro"/>
</dbReference>
<dbReference type="PANTHER" id="PTHR48475:SF1">
    <property type="entry name" value="RNASE H TYPE-1 DOMAIN-CONTAINING PROTEIN"/>
    <property type="match status" value="1"/>
</dbReference>
<comment type="caution">
    <text evidence="2">The sequence shown here is derived from an EMBL/GenBank/DDBJ whole genome shotgun (WGS) entry which is preliminary data.</text>
</comment>
<dbReference type="CDD" id="cd00303">
    <property type="entry name" value="retropepsin_like"/>
    <property type="match status" value="1"/>
</dbReference>
<keyword evidence="2" id="KW-0695">RNA-directed DNA polymerase</keyword>
<dbReference type="CDD" id="cd09279">
    <property type="entry name" value="RNase_HI_like"/>
    <property type="match status" value="1"/>
</dbReference>
<dbReference type="PANTHER" id="PTHR48475">
    <property type="entry name" value="RIBONUCLEASE H"/>
    <property type="match status" value="1"/>
</dbReference>
<protein>
    <submittedName>
        <fullName evidence="2">RNA-directed DNA polymerase (Reverse transcriptase), Ribonuclease H-like protein</fullName>
    </submittedName>
</protein>
<dbReference type="Pfam" id="PF13456">
    <property type="entry name" value="RVT_3"/>
    <property type="match status" value="1"/>
</dbReference>
<dbReference type="SUPFAM" id="SSF53098">
    <property type="entry name" value="Ribonuclease H-like"/>
    <property type="match status" value="1"/>
</dbReference>
<dbReference type="InterPro" id="IPR036397">
    <property type="entry name" value="RNaseH_sf"/>
</dbReference>
<keyword evidence="2" id="KW-0548">Nucleotidyltransferase</keyword>
<name>A0A5B6VQT5_9ROSI</name>
<dbReference type="Gene3D" id="3.30.420.10">
    <property type="entry name" value="Ribonuclease H-like superfamily/Ribonuclease H"/>
    <property type="match status" value="1"/>
</dbReference>
<evidence type="ECO:0000259" key="1">
    <source>
        <dbReference type="Pfam" id="PF13456"/>
    </source>
</evidence>
<dbReference type="AlphaFoldDB" id="A0A5B6VQT5"/>
<dbReference type="Proteomes" id="UP000325315">
    <property type="component" value="Unassembled WGS sequence"/>
</dbReference>
<sequence length="775" mass="88901">MVIISRPRSNEAGVQIVPRVIIQKPVIFSYKDSKRVPLNYDCIVTIPVSTLEEGHDVGFYTRSGRRYDPANTRAEPVKGKVSVVEQKNEKTARLESPVNEPLSYEDIQNIVRAFDGTERRVMGRIKIPVLISPKMYEVDFLVMDIDPSYNCLLGRPWIHSAGAVQLSLHQKLKLVTEGRLVTINAEEDIIASVTSDVPYIGADDEAIECSFRSLEFVNATFIVERTRCEAKEEGVREETIKKKSTTEWRRGQMGTNDLSPISKTFISGGTIYPEQKMSRKETMKETLENLNINAIFEEEIGEENLLGICTYVLRSILNNWTAEEIPVIFRANSESLDINNMNDVATDSEFSFEQDICMEDSQDFEGDRDCNLSPDLLRMVEQDEKQVLPYKDLVEIVNLGEGKESVEIVSLREGKEVKIGACIAKETKRDLIELLQEFKDIFAWSYQDMPRLSIDIVVHRLPIKQECKPVQQKLRRMRPDVLLKIKEEVKKTFCYKKCDPIFRLLKKYNPGVWDEERQKTFDKIFANREVVLCLGLDNSKTETVHVVPHNLAHLKTGPSKKAVKESAIIDFLASRALKDYKPLNFDFLNEDLMYVATTEEDPQEGHPWKLNFDGASNAVGNGIKAVLVSPNGDHYPFTSKLDFDYTNIMAEYEACVMGIHVAIERKIKVLEVYGDSALVIYQLKGEWETKDPKLINYRKLVLKLIEEFDDIAFCYLLRDENQMADALAILASMIRVNKEEDVKPIQMSIYEALTHCYNIEEEEKDDHPWYHNILR</sequence>
<keyword evidence="3" id="KW-1185">Reference proteome</keyword>
<gene>
    <name evidence="2" type="ORF">EPI10_017038</name>
</gene>
<dbReference type="GO" id="GO:0004523">
    <property type="term" value="F:RNA-DNA hybrid ribonuclease activity"/>
    <property type="evidence" value="ECO:0007669"/>
    <property type="project" value="InterPro"/>
</dbReference>
<dbReference type="EMBL" id="SMMG02000006">
    <property type="protein sequence ID" value="KAA3471414.1"/>
    <property type="molecule type" value="Genomic_DNA"/>
</dbReference>
<dbReference type="InterPro" id="IPR012337">
    <property type="entry name" value="RNaseH-like_sf"/>
</dbReference>
<dbReference type="GO" id="GO:0003964">
    <property type="term" value="F:RNA-directed DNA polymerase activity"/>
    <property type="evidence" value="ECO:0007669"/>
    <property type="project" value="UniProtKB-KW"/>
</dbReference>